<organism evidence="4 5">
    <name type="scientific">Novosphingobium flavum</name>
    <dbReference type="NCBI Taxonomy" id="1778672"/>
    <lineage>
        <taxon>Bacteria</taxon>
        <taxon>Pseudomonadati</taxon>
        <taxon>Pseudomonadota</taxon>
        <taxon>Alphaproteobacteria</taxon>
        <taxon>Sphingomonadales</taxon>
        <taxon>Sphingomonadaceae</taxon>
        <taxon>Novosphingobium</taxon>
    </lineage>
</organism>
<evidence type="ECO:0000256" key="1">
    <source>
        <dbReference type="ARBA" id="ARBA00023122"/>
    </source>
</evidence>
<dbReference type="PROSITE" id="PS51371">
    <property type="entry name" value="CBS"/>
    <property type="match status" value="2"/>
</dbReference>
<keyword evidence="5" id="KW-1185">Reference proteome</keyword>
<dbReference type="Gene3D" id="3.10.580.10">
    <property type="entry name" value="CBS-domain"/>
    <property type="match status" value="1"/>
</dbReference>
<proteinExistence type="predicted"/>
<dbReference type="RefSeq" id="WP_185662798.1">
    <property type="nucleotide sequence ID" value="NZ_JACLAW010000002.1"/>
</dbReference>
<name>A0A7X1KKS4_9SPHN</name>
<dbReference type="InterPro" id="IPR000644">
    <property type="entry name" value="CBS_dom"/>
</dbReference>
<dbReference type="EMBL" id="JACLAW010000002">
    <property type="protein sequence ID" value="MBC2664558.1"/>
    <property type="molecule type" value="Genomic_DNA"/>
</dbReference>
<protein>
    <submittedName>
        <fullName evidence="4">CBS domain-containing protein</fullName>
    </submittedName>
</protein>
<feature type="domain" description="CBS" evidence="3">
    <location>
        <begin position="76"/>
        <end position="132"/>
    </location>
</feature>
<dbReference type="Proteomes" id="UP000566813">
    <property type="component" value="Unassembled WGS sequence"/>
</dbReference>
<comment type="caution">
    <text evidence="4">The sequence shown here is derived from an EMBL/GenBank/DDBJ whole genome shotgun (WGS) entry which is preliminary data.</text>
</comment>
<evidence type="ECO:0000259" key="3">
    <source>
        <dbReference type="PROSITE" id="PS51371"/>
    </source>
</evidence>
<dbReference type="PANTHER" id="PTHR43080:SF2">
    <property type="entry name" value="CBS DOMAIN-CONTAINING PROTEIN"/>
    <property type="match status" value="1"/>
</dbReference>
<dbReference type="PANTHER" id="PTHR43080">
    <property type="entry name" value="CBS DOMAIN-CONTAINING PROTEIN CBSX3, MITOCHONDRIAL"/>
    <property type="match status" value="1"/>
</dbReference>
<accession>A0A7X1KKS4</accession>
<dbReference type="SMART" id="SM00116">
    <property type="entry name" value="CBS"/>
    <property type="match status" value="2"/>
</dbReference>
<dbReference type="SUPFAM" id="SSF54631">
    <property type="entry name" value="CBS-domain pair"/>
    <property type="match status" value="1"/>
</dbReference>
<reference evidence="4 5" key="1">
    <citation type="submission" date="2020-08" db="EMBL/GenBank/DDBJ databases">
        <title>The genome sequence of type strain Novosphingobium flavum NBRC 111647.</title>
        <authorList>
            <person name="Liu Y."/>
        </authorList>
    </citation>
    <scope>NUCLEOTIDE SEQUENCE [LARGE SCALE GENOMIC DNA]</scope>
    <source>
        <strain evidence="4 5">NBRC 111647</strain>
    </source>
</reference>
<gene>
    <name evidence="4" type="ORF">H7F51_03380</name>
</gene>
<evidence type="ECO:0000313" key="5">
    <source>
        <dbReference type="Proteomes" id="UP000566813"/>
    </source>
</evidence>
<dbReference type="InterPro" id="IPR044725">
    <property type="entry name" value="CBSX3_CBS_dom"/>
</dbReference>
<keyword evidence="1 2" id="KW-0129">CBS domain</keyword>
<dbReference type="Pfam" id="PF00571">
    <property type="entry name" value="CBS"/>
    <property type="match status" value="2"/>
</dbReference>
<feature type="domain" description="CBS" evidence="3">
    <location>
        <begin position="11"/>
        <end position="68"/>
    </location>
</feature>
<evidence type="ECO:0000256" key="2">
    <source>
        <dbReference type="PROSITE-ProRule" id="PRU00703"/>
    </source>
</evidence>
<evidence type="ECO:0000313" key="4">
    <source>
        <dbReference type="EMBL" id="MBC2664558.1"/>
    </source>
</evidence>
<dbReference type="CDD" id="cd04623">
    <property type="entry name" value="CBS_pair_bac_euk"/>
    <property type="match status" value="1"/>
</dbReference>
<dbReference type="AlphaFoldDB" id="A0A7X1KKS4"/>
<dbReference type="InterPro" id="IPR051257">
    <property type="entry name" value="Diverse_CBS-Domain"/>
</dbReference>
<sequence length="143" mass="15427">MTIARVLAGKKITEVFSATADMSVQQAVAILAANRIGALPVLDGEKLVGIFSERDLIYCAAKEGGTALDRPVREVMTANPFTATHEVSVLEALALMTQRRIRHLPVIHEGALVGLISIGDLVKFRIDAIEAEAEAMRNYIQTA</sequence>
<dbReference type="InterPro" id="IPR046342">
    <property type="entry name" value="CBS_dom_sf"/>
</dbReference>